<comment type="caution">
    <text evidence="3">The sequence shown here is derived from an EMBL/GenBank/DDBJ whole genome shotgun (WGS) entry which is preliminary data.</text>
</comment>
<evidence type="ECO:0000313" key="3">
    <source>
        <dbReference type="EMBL" id="KTW26366.1"/>
    </source>
</evidence>
<dbReference type="OrthoDB" id="2445133at2759"/>
<feature type="region of interest" description="Disordered" evidence="1">
    <location>
        <begin position="206"/>
        <end position="247"/>
    </location>
</feature>
<dbReference type="AlphaFoldDB" id="A0A0W4ZDI9"/>
<keyword evidence="4" id="KW-1185">Reference proteome</keyword>
<organism evidence="3 4">
    <name type="scientific">Pneumocystis carinii (strain B80)</name>
    <name type="common">Rat pneumocystis pneumonia agent</name>
    <name type="synonym">Pneumocystis carinii f. sp. carinii</name>
    <dbReference type="NCBI Taxonomy" id="1408658"/>
    <lineage>
        <taxon>Eukaryota</taxon>
        <taxon>Fungi</taxon>
        <taxon>Dikarya</taxon>
        <taxon>Ascomycota</taxon>
        <taxon>Taphrinomycotina</taxon>
        <taxon>Pneumocystomycetes</taxon>
        <taxon>Pneumocystaceae</taxon>
        <taxon>Pneumocystis</taxon>
    </lineage>
</organism>
<dbReference type="InterPro" id="IPR001012">
    <property type="entry name" value="UBX_dom"/>
</dbReference>
<dbReference type="SUPFAM" id="SSF54236">
    <property type="entry name" value="Ubiquitin-like"/>
    <property type="match status" value="1"/>
</dbReference>
<dbReference type="EMBL" id="LFVZ01000013">
    <property type="protein sequence ID" value="KTW26366.1"/>
    <property type="molecule type" value="Genomic_DNA"/>
</dbReference>
<reference evidence="4" key="1">
    <citation type="journal article" date="2016" name="Nat. Commun.">
        <title>Genome analysis of three Pneumocystis species reveals adaptation mechanisms to life exclusively in mammalian hosts.</title>
        <authorList>
            <person name="Ma L."/>
            <person name="Chen Z."/>
            <person name="Huang D.W."/>
            <person name="Kutty G."/>
            <person name="Ishihara M."/>
            <person name="Wang H."/>
            <person name="Abouelleil A."/>
            <person name="Bishop L."/>
            <person name="Davey E."/>
            <person name="Deng R."/>
            <person name="Deng X."/>
            <person name="Fan L."/>
            <person name="Fantoni G."/>
            <person name="Fitzgerald M."/>
            <person name="Gogineni E."/>
            <person name="Goldberg J.M."/>
            <person name="Handley G."/>
            <person name="Hu X."/>
            <person name="Huber C."/>
            <person name="Jiao X."/>
            <person name="Jones K."/>
            <person name="Levin J.Z."/>
            <person name="Liu Y."/>
            <person name="Macdonald P."/>
            <person name="Melnikov A."/>
            <person name="Raley C."/>
            <person name="Sassi M."/>
            <person name="Sherman B.T."/>
            <person name="Song X."/>
            <person name="Sykes S."/>
            <person name="Tran B."/>
            <person name="Walsh L."/>
            <person name="Xia Y."/>
            <person name="Yang J."/>
            <person name="Young S."/>
            <person name="Zeng Q."/>
            <person name="Zheng X."/>
            <person name="Stephens R."/>
            <person name="Nusbaum C."/>
            <person name="Birren B.W."/>
            <person name="Azadi P."/>
            <person name="Lempicki R.A."/>
            <person name="Cuomo C.A."/>
            <person name="Kovacs J.A."/>
        </authorList>
    </citation>
    <scope>NUCLEOTIDE SEQUENCE [LARGE SCALE GENOMIC DNA]</scope>
    <source>
        <strain evidence="4">B80</strain>
    </source>
</reference>
<dbReference type="Proteomes" id="UP000054454">
    <property type="component" value="Unassembled WGS sequence"/>
</dbReference>
<evidence type="ECO:0000313" key="4">
    <source>
        <dbReference type="Proteomes" id="UP000054454"/>
    </source>
</evidence>
<dbReference type="Pfam" id="PF00789">
    <property type="entry name" value="UBX"/>
    <property type="match status" value="1"/>
</dbReference>
<evidence type="ECO:0000256" key="1">
    <source>
        <dbReference type="SAM" id="MobiDB-lite"/>
    </source>
</evidence>
<dbReference type="GO" id="GO:0036503">
    <property type="term" value="P:ERAD pathway"/>
    <property type="evidence" value="ECO:0007669"/>
    <property type="project" value="TreeGrafter"/>
</dbReference>
<protein>
    <recommendedName>
        <fullName evidence="2">UBX domain-containing protein</fullName>
    </recommendedName>
</protein>
<dbReference type="Gene3D" id="3.10.20.90">
    <property type="entry name" value="Phosphatidylinositol 3-kinase Catalytic Subunit, Chain A, domain 1"/>
    <property type="match status" value="1"/>
</dbReference>
<dbReference type="GO" id="GO:0005783">
    <property type="term" value="C:endoplasmic reticulum"/>
    <property type="evidence" value="ECO:0007669"/>
    <property type="project" value="TreeGrafter"/>
</dbReference>
<dbReference type="PANTHER" id="PTHR46424:SF1">
    <property type="entry name" value="UBX DOMAIN-CONTAINING PROTEIN 4"/>
    <property type="match status" value="1"/>
</dbReference>
<proteinExistence type="predicted"/>
<dbReference type="VEuPathDB" id="FungiDB:T552_02848"/>
<dbReference type="RefSeq" id="XP_018224814.1">
    <property type="nucleotide sequence ID" value="XM_018371374.1"/>
</dbReference>
<dbReference type="SMART" id="SM00166">
    <property type="entry name" value="UBX"/>
    <property type="match status" value="1"/>
</dbReference>
<dbReference type="PANTHER" id="PTHR46424">
    <property type="entry name" value="UBX DOMAIN-CONTAINING PROTEIN 4"/>
    <property type="match status" value="1"/>
</dbReference>
<gene>
    <name evidence="3" type="ORF">T552_02848</name>
</gene>
<sequence length="247" mass="28829">MKSRNMGVKDEEQWKKYVEEVKKKKKKDSEERMCILARINADKEERKAKEQYKISARSVEVSISTEDENSQKNSKNICLLNIRLLNGLSIQAKHFTINDTLKDVRIWIDENRTDSKIPYDLIQVYPKRSFSILEEAKTLEELDLYPSATLILKPIKNAVTAYVNLDKGYFSRLIGAFGYFKSSIYSAFGWAYSIINKNKPIKKMEQNKKVHSLNDQRTSSFDNRNKDKNVWYNGNALDQEPPKEKNN</sequence>
<name>A0A0W4ZDI9_PNEC8</name>
<feature type="domain" description="UBX" evidence="2">
    <location>
        <begin position="73"/>
        <end position="152"/>
    </location>
</feature>
<dbReference type="InterPro" id="IPR029071">
    <property type="entry name" value="Ubiquitin-like_domsf"/>
</dbReference>
<dbReference type="CDD" id="cd01767">
    <property type="entry name" value="UBX"/>
    <property type="match status" value="1"/>
</dbReference>
<dbReference type="PROSITE" id="PS50033">
    <property type="entry name" value="UBX"/>
    <property type="match status" value="1"/>
</dbReference>
<accession>A0A0W4ZDI9</accession>
<evidence type="ECO:0000259" key="2">
    <source>
        <dbReference type="PROSITE" id="PS50033"/>
    </source>
</evidence>
<dbReference type="GeneID" id="28937577"/>